<accession>A0A8H7BML3</accession>
<protein>
    <submittedName>
        <fullName evidence="2">Uncharacterized protein</fullName>
    </submittedName>
</protein>
<evidence type="ECO:0000256" key="1">
    <source>
        <dbReference type="SAM" id="Phobius"/>
    </source>
</evidence>
<reference evidence="2" key="1">
    <citation type="submission" date="2020-01" db="EMBL/GenBank/DDBJ databases">
        <title>Genome Sequencing of Three Apophysomyces-Like Fungal Strains Confirms a Novel Fungal Genus in the Mucoromycota with divergent Burkholderia-like Endosymbiotic Bacteria.</title>
        <authorList>
            <person name="Stajich J.E."/>
            <person name="Macias A.M."/>
            <person name="Carter-House D."/>
            <person name="Lovett B."/>
            <person name="Kasson L.R."/>
            <person name="Berry K."/>
            <person name="Grigoriev I."/>
            <person name="Chang Y."/>
            <person name="Spatafora J."/>
            <person name="Kasson M.T."/>
        </authorList>
    </citation>
    <scope>NUCLEOTIDE SEQUENCE</scope>
    <source>
        <strain evidence="2">NRRL A-21654</strain>
    </source>
</reference>
<evidence type="ECO:0000313" key="3">
    <source>
        <dbReference type="Proteomes" id="UP000605846"/>
    </source>
</evidence>
<dbReference type="Proteomes" id="UP000605846">
    <property type="component" value="Unassembled WGS sequence"/>
</dbReference>
<dbReference type="OrthoDB" id="264354at2759"/>
<name>A0A8H7BML3_9FUNG</name>
<dbReference type="AlphaFoldDB" id="A0A8H7BML3"/>
<evidence type="ECO:0000313" key="2">
    <source>
        <dbReference type="EMBL" id="KAF7722303.1"/>
    </source>
</evidence>
<gene>
    <name evidence="2" type="ORF">EC973_003454</name>
</gene>
<feature type="transmembrane region" description="Helical" evidence="1">
    <location>
        <begin position="228"/>
        <end position="247"/>
    </location>
</feature>
<dbReference type="EMBL" id="JABAYA010000202">
    <property type="protein sequence ID" value="KAF7722303.1"/>
    <property type="molecule type" value="Genomic_DNA"/>
</dbReference>
<organism evidence="2 3">
    <name type="scientific">Apophysomyces ossiformis</name>
    <dbReference type="NCBI Taxonomy" id="679940"/>
    <lineage>
        <taxon>Eukaryota</taxon>
        <taxon>Fungi</taxon>
        <taxon>Fungi incertae sedis</taxon>
        <taxon>Mucoromycota</taxon>
        <taxon>Mucoromycotina</taxon>
        <taxon>Mucoromycetes</taxon>
        <taxon>Mucorales</taxon>
        <taxon>Mucorineae</taxon>
        <taxon>Mucoraceae</taxon>
        <taxon>Apophysomyces</taxon>
    </lineage>
</organism>
<keyword evidence="3" id="KW-1185">Reference proteome</keyword>
<feature type="transmembrane region" description="Helical" evidence="1">
    <location>
        <begin position="186"/>
        <end position="208"/>
    </location>
</feature>
<proteinExistence type="predicted"/>
<keyword evidence="1" id="KW-0472">Membrane</keyword>
<keyword evidence="1" id="KW-0812">Transmembrane</keyword>
<keyword evidence="1" id="KW-1133">Transmembrane helix</keyword>
<comment type="caution">
    <text evidence="2">The sequence shown here is derived from an EMBL/GenBank/DDBJ whole genome shotgun (WGS) entry which is preliminary data.</text>
</comment>
<sequence length="273" mass="31340">MGGPIELYIRKNHNDNPNCHPYFDTSGYIDEILHSLFCDHIKSSNFLSSLRTLLISPSTISFDADKLGSSANLHALYSPFPVCFRSSTSSDNHALFSSRVLYYFLFPFSDDRLWRVILCQCEHLHLGFFLLGSINNIWFTYKVLNDMFDIILAGQDRPVEQDADDVEPDMARFDSMTRRLTRLLKGFLLSYCCSLVVLFWIHFNLFAFHADNSQDIAGYSSKQFVAELPLWTLRWVTLGVAVGDFAVRGVYRWLTRITNCVDEEEVLSIPDAD</sequence>